<dbReference type="AlphaFoldDB" id="A0A1J1I687"/>
<name>A0A1J1I687_9DIPT</name>
<dbReference type="Proteomes" id="UP000183832">
    <property type="component" value="Unassembled WGS sequence"/>
</dbReference>
<evidence type="ECO:0000313" key="2">
    <source>
        <dbReference type="Proteomes" id="UP000183832"/>
    </source>
</evidence>
<organism evidence="1 2">
    <name type="scientific">Clunio marinus</name>
    <dbReference type="NCBI Taxonomy" id="568069"/>
    <lineage>
        <taxon>Eukaryota</taxon>
        <taxon>Metazoa</taxon>
        <taxon>Ecdysozoa</taxon>
        <taxon>Arthropoda</taxon>
        <taxon>Hexapoda</taxon>
        <taxon>Insecta</taxon>
        <taxon>Pterygota</taxon>
        <taxon>Neoptera</taxon>
        <taxon>Endopterygota</taxon>
        <taxon>Diptera</taxon>
        <taxon>Nematocera</taxon>
        <taxon>Chironomoidea</taxon>
        <taxon>Chironomidae</taxon>
        <taxon>Clunio</taxon>
    </lineage>
</organism>
<sequence>MKHVTVQEMADEKCLQVCHKQQVTKINENTYIEWQTKLALSEVPHAGLLREFSRVFKSL</sequence>
<dbReference type="EMBL" id="CVRI01000041">
    <property type="protein sequence ID" value="CRK95242.1"/>
    <property type="molecule type" value="Genomic_DNA"/>
</dbReference>
<keyword evidence="2" id="KW-1185">Reference proteome</keyword>
<accession>A0A1J1I687</accession>
<protein>
    <submittedName>
        <fullName evidence="1">CLUMA_CG008897, isoform A</fullName>
    </submittedName>
</protein>
<reference evidence="1 2" key="1">
    <citation type="submission" date="2015-04" db="EMBL/GenBank/DDBJ databases">
        <authorList>
            <person name="Syromyatnikov M.Y."/>
            <person name="Popov V.N."/>
        </authorList>
    </citation>
    <scope>NUCLEOTIDE SEQUENCE [LARGE SCALE GENOMIC DNA]</scope>
</reference>
<proteinExistence type="predicted"/>
<gene>
    <name evidence="1" type="ORF">CLUMA_CG008897</name>
</gene>
<evidence type="ECO:0000313" key="1">
    <source>
        <dbReference type="EMBL" id="CRK95242.1"/>
    </source>
</evidence>